<comment type="catalytic activity">
    <reaction evidence="1">
        <text>L-glutamyl-[protein] + S-adenosyl-L-methionine = [protein]-L-glutamate 5-O-methyl ester + S-adenosyl-L-homocysteine</text>
        <dbReference type="Rhea" id="RHEA:24452"/>
        <dbReference type="Rhea" id="RHEA-COMP:10208"/>
        <dbReference type="Rhea" id="RHEA-COMP:10311"/>
        <dbReference type="ChEBI" id="CHEBI:29973"/>
        <dbReference type="ChEBI" id="CHEBI:57856"/>
        <dbReference type="ChEBI" id="CHEBI:59789"/>
        <dbReference type="ChEBI" id="CHEBI:82795"/>
        <dbReference type="EC" id="2.1.1.80"/>
    </reaction>
</comment>
<name>A0A4R2L715_9FIRM</name>
<keyword evidence="8" id="KW-1185">Reference proteome</keyword>
<dbReference type="GO" id="GO:0032259">
    <property type="term" value="P:methylation"/>
    <property type="evidence" value="ECO:0007669"/>
    <property type="project" value="UniProtKB-KW"/>
</dbReference>
<dbReference type="Pfam" id="PF01739">
    <property type="entry name" value="CheR"/>
    <property type="match status" value="1"/>
</dbReference>
<gene>
    <name evidence="7" type="ORF">EV214_10116</name>
</gene>
<keyword evidence="5" id="KW-0949">S-adenosyl-L-methionine</keyword>
<evidence type="ECO:0000256" key="3">
    <source>
        <dbReference type="ARBA" id="ARBA00022603"/>
    </source>
</evidence>
<dbReference type="PRINTS" id="PR00996">
    <property type="entry name" value="CHERMTFRASE"/>
</dbReference>
<dbReference type="InterPro" id="IPR000780">
    <property type="entry name" value="CheR_MeTrfase"/>
</dbReference>
<dbReference type="GO" id="GO:0008983">
    <property type="term" value="F:protein-glutamate O-methyltransferase activity"/>
    <property type="evidence" value="ECO:0007669"/>
    <property type="project" value="UniProtKB-EC"/>
</dbReference>
<evidence type="ECO:0000256" key="2">
    <source>
        <dbReference type="ARBA" id="ARBA00012534"/>
    </source>
</evidence>
<dbReference type="OrthoDB" id="9816309at2"/>
<feature type="domain" description="CheR-type methyltransferase" evidence="6">
    <location>
        <begin position="1"/>
        <end position="256"/>
    </location>
</feature>
<comment type="caution">
    <text evidence="7">The sequence shown here is derived from an EMBL/GenBank/DDBJ whole genome shotgun (WGS) entry which is preliminary data.</text>
</comment>
<evidence type="ECO:0000313" key="7">
    <source>
        <dbReference type="EMBL" id="TCO79786.1"/>
    </source>
</evidence>
<evidence type="ECO:0000256" key="4">
    <source>
        <dbReference type="ARBA" id="ARBA00022679"/>
    </source>
</evidence>
<organism evidence="7 8">
    <name type="scientific">Marinisporobacter balticus</name>
    <dbReference type="NCBI Taxonomy" id="2018667"/>
    <lineage>
        <taxon>Bacteria</taxon>
        <taxon>Bacillati</taxon>
        <taxon>Bacillota</taxon>
        <taxon>Clostridia</taxon>
        <taxon>Peptostreptococcales</taxon>
        <taxon>Thermotaleaceae</taxon>
        <taxon>Marinisporobacter</taxon>
    </lineage>
</organism>
<dbReference type="Proteomes" id="UP000294919">
    <property type="component" value="Unassembled WGS sequence"/>
</dbReference>
<dbReference type="InterPro" id="IPR036804">
    <property type="entry name" value="CheR_N_sf"/>
</dbReference>
<dbReference type="Gene3D" id="1.10.155.10">
    <property type="entry name" value="Chemotaxis receptor methyltransferase CheR, N-terminal domain"/>
    <property type="match status" value="1"/>
</dbReference>
<dbReference type="SUPFAM" id="SSF53335">
    <property type="entry name" value="S-adenosyl-L-methionine-dependent methyltransferases"/>
    <property type="match status" value="1"/>
</dbReference>
<accession>A0A4R2L715</accession>
<dbReference type="PROSITE" id="PS50123">
    <property type="entry name" value="CHER"/>
    <property type="match status" value="1"/>
</dbReference>
<evidence type="ECO:0000256" key="5">
    <source>
        <dbReference type="ARBA" id="ARBA00022691"/>
    </source>
</evidence>
<keyword evidence="3 7" id="KW-0489">Methyltransferase</keyword>
<dbReference type="EMBL" id="SLWV01000001">
    <property type="protein sequence ID" value="TCO79786.1"/>
    <property type="molecule type" value="Genomic_DNA"/>
</dbReference>
<dbReference type="PANTHER" id="PTHR24422">
    <property type="entry name" value="CHEMOTAXIS PROTEIN METHYLTRANSFERASE"/>
    <property type="match status" value="1"/>
</dbReference>
<dbReference type="Pfam" id="PF03705">
    <property type="entry name" value="CheR_N"/>
    <property type="match status" value="1"/>
</dbReference>
<reference evidence="7 8" key="1">
    <citation type="submission" date="2019-03" db="EMBL/GenBank/DDBJ databases">
        <title>Genomic Encyclopedia of Type Strains, Phase IV (KMG-IV): sequencing the most valuable type-strain genomes for metagenomic binning, comparative biology and taxonomic classification.</title>
        <authorList>
            <person name="Goeker M."/>
        </authorList>
    </citation>
    <scope>NUCLEOTIDE SEQUENCE [LARGE SCALE GENOMIC DNA]</scope>
    <source>
        <strain evidence="7 8">DSM 102940</strain>
    </source>
</reference>
<dbReference type="SMART" id="SM00138">
    <property type="entry name" value="MeTrc"/>
    <property type="match status" value="1"/>
</dbReference>
<dbReference type="PANTHER" id="PTHR24422:SF19">
    <property type="entry name" value="CHEMOTAXIS PROTEIN METHYLTRANSFERASE"/>
    <property type="match status" value="1"/>
</dbReference>
<dbReference type="InterPro" id="IPR022642">
    <property type="entry name" value="CheR_C"/>
</dbReference>
<evidence type="ECO:0000256" key="1">
    <source>
        <dbReference type="ARBA" id="ARBA00001541"/>
    </source>
</evidence>
<dbReference type="InterPro" id="IPR050903">
    <property type="entry name" value="Bact_Chemotaxis_MeTrfase"/>
</dbReference>
<evidence type="ECO:0000313" key="8">
    <source>
        <dbReference type="Proteomes" id="UP000294919"/>
    </source>
</evidence>
<dbReference type="InterPro" id="IPR029063">
    <property type="entry name" value="SAM-dependent_MTases_sf"/>
</dbReference>
<keyword evidence="4 7" id="KW-0808">Transferase</keyword>
<dbReference type="SUPFAM" id="SSF47757">
    <property type="entry name" value="Chemotaxis receptor methyltransferase CheR, N-terminal domain"/>
    <property type="match status" value="1"/>
</dbReference>
<protein>
    <recommendedName>
        <fullName evidence="2">protein-glutamate O-methyltransferase</fullName>
        <ecNumber evidence="2">2.1.1.80</ecNumber>
    </recommendedName>
</protein>
<proteinExistence type="predicted"/>
<dbReference type="EC" id="2.1.1.80" evidence="2"/>
<dbReference type="Gene3D" id="3.40.50.150">
    <property type="entry name" value="Vaccinia Virus protein VP39"/>
    <property type="match status" value="1"/>
</dbReference>
<sequence>MNNYENFKEKIYKKTRINLSFYKERQMKRRIDSLIKRNNFTSYEEYYNAMNTDKKLFDEFINYLTINVSEFFRNPSQWTLLQEEIFPMLLKNNKRLKLWSSACSTGEEPYSLVMALSEHLPLSAIKILATDIDKEAINKAKNGIYSKKSIENVPTHLANKYFETVGESYRISENIKKCVQFKQHNLLDDAYPDQCDLIVCRNVMIYFTEESKEIMYKKFHKALNDKGILFVGSTEQIILPTRYELDSFRTFFYKKI</sequence>
<dbReference type="InterPro" id="IPR022641">
    <property type="entry name" value="CheR_N"/>
</dbReference>
<dbReference type="RefSeq" id="WP_132241453.1">
    <property type="nucleotide sequence ID" value="NZ_SLWV01000001.1"/>
</dbReference>
<dbReference type="AlphaFoldDB" id="A0A4R2L715"/>
<evidence type="ECO:0000259" key="6">
    <source>
        <dbReference type="PROSITE" id="PS50123"/>
    </source>
</evidence>